<dbReference type="SUPFAM" id="SSF57938">
    <property type="entry name" value="DnaJ/Hsp40 cysteine-rich domain"/>
    <property type="match status" value="1"/>
</dbReference>
<evidence type="ECO:0000256" key="6">
    <source>
        <dbReference type="PROSITE-ProRule" id="PRU00546"/>
    </source>
</evidence>
<proteinExistence type="predicted"/>
<dbReference type="InterPro" id="IPR001305">
    <property type="entry name" value="HSP_DnaJ_Cys-rich_dom"/>
</dbReference>
<dbReference type="InterPro" id="IPR018253">
    <property type="entry name" value="DnaJ_domain_CS"/>
</dbReference>
<feature type="transmembrane region" description="Helical" evidence="7">
    <location>
        <begin position="331"/>
        <end position="352"/>
    </location>
</feature>
<dbReference type="SUPFAM" id="SSF46565">
    <property type="entry name" value="Chaperone J-domain"/>
    <property type="match status" value="1"/>
</dbReference>
<name>A0ABS7MKT1_9ACTN</name>
<feature type="domain" description="CR-type" evidence="9">
    <location>
        <begin position="134"/>
        <end position="216"/>
    </location>
</feature>
<organism evidence="10 11">
    <name type="scientific">Collinsella ureilytica</name>
    <dbReference type="NCBI Taxonomy" id="2869515"/>
    <lineage>
        <taxon>Bacteria</taxon>
        <taxon>Bacillati</taxon>
        <taxon>Actinomycetota</taxon>
        <taxon>Coriobacteriia</taxon>
        <taxon>Coriobacteriales</taxon>
        <taxon>Coriobacteriaceae</taxon>
        <taxon>Collinsella</taxon>
    </lineage>
</organism>
<dbReference type="EMBL" id="JAIMFO010000007">
    <property type="protein sequence ID" value="MBY4797971.1"/>
    <property type="molecule type" value="Genomic_DNA"/>
</dbReference>
<keyword evidence="3 6" id="KW-0863">Zinc-finger</keyword>
<accession>A0ABS7MKT1</accession>
<keyword evidence="1 6" id="KW-0479">Metal-binding</keyword>
<dbReference type="Proteomes" id="UP000700908">
    <property type="component" value="Unassembled WGS sequence"/>
</dbReference>
<keyword evidence="7" id="KW-0472">Membrane</keyword>
<evidence type="ECO:0000256" key="4">
    <source>
        <dbReference type="ARBA" id="ARBA00022833"/>
    </source>
</evidence>
<dbReference type="RefSeq" id="WP_222199818.1">
    <property type="nucleotide sequence ID" value="NZ_JAIMFO010000007.1"/>
</dbReference>
<evidence type="ECO:0000259" key="9">
    <source>
        <dbReference type="PROSITE" id="PS51188"/>
    </source>
</evidence>
<dbReference type="InterPro" id="IPR008971">
    <property type="entry name" value="HSP40/DnaJ_pept-bd"/>
</dbReference>
<keyword evidence="11" id="KW-1185">Reference proteome</keyword>
<evidence type="ECO:0000256" key="3">
    <source>
        <dbReference type="ARBA" id="ARBA00022771"/>
    </source>
</evidence>
<comment type="caution">
    <text evidence="10">The sequence shown here is derived from an EMBL/GenBank/DDBJ whole genome shotgun (WGS) entry which is preliminary data.</text>
</comment>
<evidence type="ECO:0000256" key="2">
    <source>
        <dbReference type="ARBA" id="ARBA00022737"/>
    </source>
</evidence>
<dbReference type="SMART" id="SM00271">
    <property type="entry name" value="DnaJ"/>
    <property type="match status" value="1"/>
</dbReference>
<dbReference type="PROSITE" id="PS00636">
    <property type="entry name" value="DNAJ_1"/>
    <property type="match status" value="1"/>
</dbReference>
<dbReference type="PROSITE" id="PS50076">
    <property type="entry name" value="DNAJ_2"/>
    <property type="match status" value="1"/>
</dbReference>
<keyword evidence="2" id="KW-0677">Repeat</keyword>
<dbReference type="CDD" id="cd06257">
    <property type="entry name" value="DnaJ"/>
    <property type="match status" value="1"/>
</dbReference>
<dbReference type="Gene3D" id="6.20.20.10">
    <property type="match status" value="2"/>
</dbReference>
<evidence type="ECO:0000313" key="10">
    <source>
        <dbReference type="EMBL" id="MBY4797971.1"/>
    </source>
</evidence>
<keyword evidence="7" id="KW-0812">Transmembrane</keyword>
<evidence type="ECO:0000256" key="1">
    <source>
        <dbReference type="ARBA" id="ARBA00022723"/>
    </source>
</evidence>
<dbReference type="Pfam" id="PF01556">
    <property type="entry name" value="DnaJ_C"/>
    <property type="match status" value="1"/>
</dbReference>
<evidence type="ECO:0000313" key="11">
    <source>
        <dbReference type="Proteomes" id="UP000700908"/>
    </source>
</evidence>
<feature type="transmembrane region" description="Helical" evidence="7">
    <location>
        <begin position="291"/>
        <end position="310"/>
    </location>
</feature>
<protein>
    <submittedName>
        <fullName evidence="10">DnaJ domain-containing protein</fullName>
    </submittedName>
</protein>
<gene>
    <name evidence="10" type="ORF">K6V98_06380</name>
</gene>
<keyword evidence="7" id="KW-1133">Transmembrane helix</keyword>
<dbReference type="CDD" id="cd10719">
    <property type="entry name" value="DnaJ_zf"/>
    <property type="match status" value="1"/>
</dbReference>
<keyword evidence="5" id="KW-0143">Chaperone</keyword>
<evidence type="ECO:0000256" key="7">
    <source>
        <dbReference type="SAM" id="Phobius"/>
    </source>
</evidence>
<dbReference type="SUPFAM" id="SSF49493">
    <property type="entry name" value="HSP40/DnaJ peptide-binding domain"/>
    <property type="match status" value="1"/>
</dbReference>
<dbReference type="PRINTS" id="PR00625">
    <property type="entry name" value="JDOMAIN"/>
</dbReference>
<dbReference type="InterPro" id="IPR036410">
    <property type="entry name" value="HSP_DnaJ_Cys-rich_dom_sf"/>
</dbReference>
<feature type="domain" description="J" evidence="8">
    <location>
        <begin position="5"/>
        <end position="69"/>
    </location>
</feature>
<evidence type="ECO:0000256" key="5">
    <source>
        <dbReference type="ARBA" id="ARBA00023186"/>
    </source>
</evidence>
<dbReference type="InterPro" id="IPR001623">
    <property type="entry name" value="DnaJ_domain"/>
</dbReference>
<dbReference type="InterPro" id="IPR002939">
    <property type="entry name" value="DnaJ_C"/>
</dbReference>
<dbReference type="PANTHER" id="PTHR43096:SF52">
    <property type="entry name" value="DNAJ HOMOLOG 1, MITOCHONDRIAL-RELATED"/>
    <property type="match status" value="1"/>
</dbReference>
<dbReference type="Pfam" id="PF00684">
    <property type="entry name" value="DnaJ_CXXCXGXG"/>
    <property type="match status" value="1"/>
</dbReference>
<dbReference type="PROSITE" id="PS51188">
    <property type="entry name" value="ZF_CR"/>
    <property type="match status" value="1"/>
</dbReference>
<reference evidence="10 11" key="1">
    <citation type="submission" date="2021-08" db="EMBL/GenBank/DDBJ databases">
        <title>Collinsella faecalis sp. nov. isolated from swine faeces.</title>
        <authorList>
            <person name="Oh B.S."/>
            <person name="Lee J.H."/>
        </authorList>
    </citation>
    <scope>NUCLEOTIDE SEQUENCE [LARGE SCALE GENOMIC DNA]</scope>
    <source>
        <strain evidence="10 11">AGMB00827</strain>
    </source>
</reference>
<dbReference type="PANTHER" id="PTHR43096">
    <property type="entry name" value="DNAJ HOMOLOG 1, MITOCHONDRIAL-RELATED"/>
    <property type="match status" value="1"/>
</dbReference>
<dbReference type="Gene3D" id="2.60.260.20">
    <property type="entry name" value="Urease metallochaperone UreE, N-terminal domain"/>
    <property type="match status" value="1"/>
</dbReference>
<dbReference type="Gene3D" id="1.10.287.110">
    <property type="entry name" value="DnaJ domain"/>
    <property type="match status" value="1"/>
</dbReference>
<sequence>MNEKDYYALLGVPHDADKRAIQKAFQAKARTLHPDVNHAPDAEERFKEVSEAYAVLSDDAKRARYDAMRSGSPFVGTPGRASQGFGGGDGFGGFPFGMPFDMSGFSQPRAVYSPRAGADIVIELDLSPAEARAGVRRGLTYQKYESCEVCGGSGSTSSEHAHPCPTCSGTGSISVDLSFLFGGGAAQMRCPECGGSGRVIQEPCSACAGTGRHAVTSELVVEFAADTHDGDVIRRRGEGHAGTNGAAPGDLIVRARVAAERLEGRALRGFSLTGIALPFLGLGLIPGMAPILVMMSLIPLIAGIAGILSAEPFRRPLLWWRRGAKTLLQGAANSLMWAFILATLSTCMHPGVNRFGS</sequence>
<keyword evidence="4 6" id="KW-0862">Zinc</keyword>
<evidence type="ECO:0000259" key="8">
    <source>
        <dbReference type="PROSITE" id="PS50076"/>
    </source>
</evidence>
<dbReference type="Pfam" id="PF00226">
    <property type="entry name" value="DnaJ"/>
    <property type="match status" value="1"/>
</dbReference>
<dbReference type="InterPro" id="IPR036869">
    <property type="entry name" value="J_dom_sf"/>
</dbReference>
<feature type="zinc finger region" description="CR-type" evidence="6">
    <location>
        <begin position="134"/>
        <end position="216"/>
    </location>
</feature>